<accession>A0A151ATH8</accession>
<dbReference type="RefSeq" id="WP_066827123.1">
    <property type="nucleotide sequence ID" value="NZ_LTBA01000054.1"/>
</dbReference>
<dbReference type="AlphaFoldDB" id="A0A151ATH8"/>
<comment type="caution">
    <text evidence="1">The sequence shown here is derived from an EMBL/GenBank/DDBJ whole genome shotgun (WGS) entry which is preliminary data.</text>
</comment>
<dbReference type="PATRIC" id="fig|1121338.3.peg.2569"/>
<sequence>MSSKDLLWKIKKSTQNGVDIITKKSENLMNYLKIQSEIHSCEEKIDNLFIEIGKLVYEKYKYNKNIDSSYKDYCKTINKLEKKIKSINKE</sequence>
<keyword evidence="2" id="KW-1185">Reference proteome</keyword>
<dbReference type="EMBL" id="LTBA01000054">
    <property type="protein sequence ID" value="KYH30892.1"/>
    <property type="molecule type" value="Genomic_DNA"/>
</dbReference>
<evidence type="ECO:0000313" key="2">
    <source>
        <dbReference type="Proteomes" id="UP000075531"/>
    </source>
</evidence>
<organism evidence="1 2">
    <name type="scientific">Clostridium tepidiprofundi DSM 19306</name>
    <dbReference type="NCBI Taxonomy" id="1121338"/>
    <lineage>
        <taxon>Bacteria</taxon>
        <taxon>Bacillati</taxon>
        <taxon>Bacillota</taxon>
        <taxon>Clostridia</taxon>
        <taxon>Eubacteriales</taxon>
        <taxon>Clostridiaceae</taxon>
        <taxon>Clostridium</taxon>
    </lineage>
</organism>
<dbReference type="OrthoDB" id="1911246at2"/>
<reference evidence="1 2" key="1">
    <citation type="submission" date="2016-02" db="EMBL/GenBank/DDBJ databases">
        <title>Genome sequence of Clostridium tepidiprofundi DSM 19306.</title>
        <authorList>
            <person name="Poehlein A."/>
            <person name="Daniel R."/>
        </authorList>
    </citation>
    <scope>NUCLEOTIDE SEQUENCE [LARGE SCALE GENOMIC DNA]</scope>
    <source>
        <strain evidence="1 2">DSM 19306</strain>
    </source>
</reference>
<gene>
    <name evidence="1" type="ORF">CLTEP_24780</name>
</gene>
<evidence type="ECO:0000313" key="1">
    <source>
        <dbReference type="EMBL" id="KYH30892.1"/>
    </source>
</evidence>
<dbReference type="Proteomes" id="UP000075531">
    <property type="component" value="Unassembled WGS sequence"/>
</dbReference>
<protein>
    <submittedName>
        <fullName evidence="1">Uncharacterized protein</fullName>
    </submittedName>
</protein>
<proteinExistence type="predicted"/>
<name>A0A151ATH8_9CLOT</name>